<dbReference type="EMBL" id="OY726395">
    <property type="protein sequence ID" value="CAJ1584931.1"/>
    <property type="molecule type" value="Genomic_DNA"/>
</dbReference>
<evidence type="ECO:0000313" key="5">
    <source>
        <dbReference type="EMBL" id="CAJ1584931.1"/>
    </source>
</evidence>
<keyword evidence="6" id="KW-1185">Reference proteome</keyword>
<organism evidence="5 6">
    <name type="scientific">[Mycobacterium] wendilense</name>
    <dbReference type="NCBI Taxonomy" id="3064284"/>
    <lineage>
        <taxon>Bacteria</taxon>
        <taxon>Bacillati</taxon>
        <taxon>Actinomycetota</taxon>
        <taxon>Actinomycetes</taxon>
        <taxon>Mycobacteriales</taxon>
        <taxon>Mycobacteriaceae</taxon>
        <taxon>Mycolicibacter</taxon>
    </lineage>
</organism>
<feature type="signal peptide" evidence="3">
    <location>
        <begin position="1"/>
        <end position="22"/>
    </location>
</feature>
<evidence type="ECO:0000256" key="2">
    <source>
        <dbReference type="ARBA" id="ARBA00093774"/>
    </source>
</evidence>
<dbReference type="Pfam" id="PF26580">
    <property type="entry name" value="Mtb12_C"/>
    <property type="match status" value="1"/>
</dbReference>
<evidence type="ECO:0000256" key="3">
    <source>
        <dbReference type="SAM" id="SignalP"/>
    </source>
</evidence>
<evidence type="ECO:0000313" key="6">
    <source>
        <dbReference type="Proteomes" id="UP001190466"/>
    </source>
</evidence>
<evidence type="ECO:0000259" key="4">
    <source>
        <dbReference type="Pfam" id="PF26580"/>
    </source>
</evidence>
<evidence type="ECO:0000256" key="1">
    <source>
        <dbReference type="ARBA" id="ARBA00022729"/>
    </source>
</evidence>
<sequence>MRAAIAAMVILGAGALSGAGLAAAEPSAAPTADQLTSQLQVVLNTGASDAERAAKLEGGQAAVPTANNIANQMNRYSALFNWRVQNPTVNGDRLDAQLAVTVPVMGTRTHDIYWVQQGGDWKLSNASACVIATQVAATECTV</sequence>
<feature type="domain" description="Low molecular weight antigen MTB12-like C-terminal" evidence="4">
    <location>
        <begin position="28"/>
        <end position="137"/>
    </location>
</feature>
<feature type="chain" id="PRO_5045548033" description="Low molecular weight antigen MTB12-like C-terminal domain-containing protein" evidence="3">
    <location>
        <begin position="23"/>
        <end position="142"/>
    </location>
</feature>
<keyword evidence="1 3" id="KW-0732">Signal</keyword>
<dbReference type="InterPro" id="IPR058644">
    <property type="entry name" value="Mtb12-like_C"/>
</dbReference>
<dbReference type="RefSeq" id="WP_316510777.1">
    <property type="nucleotide sequence ID" value="NZ_OY726395.1"/>
</dbReference>
<dbReference type="Proteomes" id="UP001190466">
    <property type="component" value="Chromosome"/>
</dbReference>
<gene>
    <name evidence="5" type="ORF">MU0050_003448</name>
</gene>
<protein>
    <recommendedName>
        <fullName evidence="4">Low molecular weight antigen MTB12-like C-terminal domain-containing protein</fullName>
    </recommendedName>
</protein>
<name>A0ABN9P8S7_9MYCO</name>
<comment type="similarity">
    <text evidence="2">Belongs to the MTB12 family.</text>
</comment>
<proteinExistence type="inferred from homology"/>
<reference evidence="5 6" key="1">
    <citation type="submission" date="2023-08" db="EMBL/GenBank/DDBJ databases">
        <authorList>
            <person name="Folkvardsen B D."/>
            <person name="Norman A."/>
        </authorList>
    </citation>
    <scope>NUCLEOTIDE SEQUENCE [LARGE SCALE GENOMIC DNA]</scope>
    <source>
        <strain evidence="5 6">Mu0050</strain>
    </source>
</reference>
<accession>A0ABN9P8S7</accession>